<reference evidence="1 2" key="1">
    <citation type="journal article" date="2024" name="Front. Microbiol.">
        <title>Transcriptomic insights into the dominance of two phototrophs throughout the water column of a tropical hypersaline-alkaline crater lake (Dziani Dzaha, Mayotte).</title>
        <authorList>
            <person name="Duperron S."/>
            <person name="Halary S."/>
            <person name="Bouly J.-P."/>
            <person name="Roussel T."/>
            <person name="Hugoni M."/>
            <person name="Bruto M."/>
            <person name="Oger P."/>
            <person name="Duval C."/>
            <person name="Woo A."/>
            <person name="Jezequiel D."/>
            <person name="Ader M."/>
            <person name="Leboulanger C."/>
            <person name="Agogue H."/>
            <person name="Grossi V."/>
            <person name="Trousselier M."/>
            <person name="Bernard C."/>
        </authorList>
    </citation>
    <scope>NUCLEOTIDE SEQUENCE [LARGE SCALE GENOMIC DNA]</scope>
    <source>
        <strain evidence="1 2">PMC 851.14</strain>
    </source>
</reference>
<organism evidence="1 2">
    <name type="scientific">Limnospira fusiformis PMC 851.14</name>
    <dbReference type="NCBI Taxonomy" id="2219512"/>
    <lineage>
        <taxon>Bacteria</taxon>
        <taxon>Bacillati</taxon>
        <taxon>Cyanobacteriota</taxon>
        <taxon>Cyanophyceae</taxon>
        <taxon>Oscillatoriophycideae</taxon>
        <taxon>Oscillatoriales</taxon>
        <taxon>Sirenicapillariaceae</taxon>
        <taxon>Limnospira</taxon>
    </lineage>
</organism>
<name>A0ABU9EPB1_LIMFS</name>
<dbReference type="RefSeq" id="WP_315662863.1">
    <property type="nucleotide sequence ID" value="NZ_JBBWYZ010000013.1"/>
</dbReference>
<proteinExistence type="predicted"/>
<gene>
    <name evidence="1" type="ORF">AAEJ74_16120</name>
</gene>
<keyword evidence="2" id="KW-1185">Reference proteome</keyword>
<dbReference type="EMBL" id="JBBWYZ010000013">
    <property type="protein sequence ID" value="MEK9513148.1"/>
    <property type="molecule type" value="Genomic_DNA"/>
</dbReference>
<comment type="caution">
    <text evidence="1">The sequence shown here is derived from an EMBL/GenBank/DDBJ whole genome shotgun (WGS) entry which is preliminary data.</text>
</comment>
<accession>A0ABU9EPB1</accession>
<dbReference type="Proteomes" id="UP001387447">
    <property type="component" value="Unassembled WGS sequence"/>
</dbReference>
<evidence type="ECO:0000313" key="2">
    <source>
        <dbReference type="Proteomes" id="UP001387447"/>
    </source>
</evidence>
<protein>
    <submittedName>
        <fullName evidence="1">Uncharacterized protein</fullName>
    </submittedName>
</protein>
<evidence type="ECO:0000313" key="1">
    <source>
        <dbReference type="EMBL" id="MEK9513148.1"/>
    </source>
</evidence>
<sequence length="81" mass="8760">MVVEIIDMFCPYCPTLPIPPSGDGNFVEDVEVDNLFEGIVQPYQFPRQGTETMSYTAAICSKACFLCPTLPIPPSGDGNGN</sequence>